<evidence type="ECO:0000259" key="1">
    <source>
        <dbReference type="PROSITE" id="PS50801"/>
    </source>
</evidence>
<proteinExistence type="predicted"/>
<dbReference type="EMBL" id="BNBE01000004">
    <property type="protein sequence ID" value="GHG23797.1"/>
    <property type="molecule type" value="Genomic_DNA"/>
</dbReference>
<dbReference type="RefSeq" id="WP_190044308.1">
    <property type="nucleotide sequence ID" value="NZ_BNBE01000004.1"/>
</dbReference>
<dbReference type="Proteomes" id="UP000632849">
    <property type="component" value="Unassembled WGS sequence"/>
</dbReference>
<dbReference type="Gene3D" id="3.30.750.24">
    <property type="entry name" value="STAS domain"/>
    <property type="match status" value="1"/>
</dbReference>
<sequence length="139" mass="15091">MTSGRFLRDGSPGDWPFIRLDLVAGTFVWRPPCSDGLVRCVPADSPAMAVLLLSGEFDAETVPCLREVLDAVRTPQVELVLLDLIGVTFGDCALVHELTGARSRPQRHVLLGPLPRRVARLLALTGTRHTLDIALDDAP</sequence>
<reference evidence="2" key="1">
    <citation type="journal article" date="2014" name="Int. J. Syst. Evol. Microbiol.">
        <title>Complete genome sequence of Corynebacterium casei LMG S-19264T (=DSM 44701T), isolated from a smear-ripened cheese.</title>
        <authorList>
            <consortium name="US DOE Joint Genome Institute (JGI-PGF)"/>
            <person name="Walter F."/>
            <person name="Albersmeier A."/>
            <person name="Kalinowski J."/>
            <person name="Ruckert C."/>
        </authorList>
    </citation>
    <scope>NUCLEOTIDE SEQUENCE</scope>
    <source>
        <strain evidence="2">JCM 4122</strain>
    </source>
</reference>
<name>A0A919BXW2_STRFL</name>
<dbReference type="Pfam" id="PF13466">
    <property type="entry name" value="STAS_2"/>
    <property type="match status" value="1"/>
</dbReference>
<reference evidence="2" key="2">
    <citation type="submission" date="2020-09" db="EMBL/GenBank/DDBJ databases">
        <authorList>
            <person name="Sun Q."/>
            <person name="Ohkuma M."/>
        </authorList>
    </citation>
    <scope>NUCLEOTIDE SEQUENCE</scope>
    <source>
        <strain evidence="2">JCM 4122</strain>
    </source>
</reference>
<dbReference type="CDD" id="cd07043">
    <property type="entry name" value="STAS_anti-anti-sigma_factors"/>
    <property type="match status" value="1"/>
</dbReference>
<evidence type="ECO:0000313" key="2">
    <source>
        <dbReference type="EMBL" id="GHG23797.1"/>
    </source>
</evidence>
<dbReference type="InterPro" id="IPR002645">
    <property type="entry name" value="STAS_dom"/>
</dbReference>
<feature type="domain" description="STAS" evidence="1">
    <location>
        <begin position="46"/>
        <end position="139"/>
    </location>
</feature>
<keyword evidence="3" id="KW-1185">Reference proteome</keyword>
<dbReference type="InterPro" id="IPR036513">
    <property type="entry name" value="STAS_dom_sf"/>
</dbReference>
<dbReference type="SUPFAM" id="SSF52091">
    <property type="entry name" value="SpoIIaa-like"/>
    <property type="match status" value="1"/>
</dbReference>
<accession>A0A919BXW2</accession>
<dbReference type="AlphaFoldDB" id="A0A919BXW2"/>
<evidence type="ECO:0000313" key="3">
    <source>
        <dbReference type="Proteomes" id="UP000632849"/>
    </source>
</evidence>
<organism evidence="2 3">
    <name type="scientific">Streptomyces filamentosus</name>
    <name type="common">Streptomyces roseosporus</name>
    <dbReference type="NCBI Taxonomy" id="67294"/>
    <lineage>
        <taxon>Bacteria</taxon>
        <taxon>Bacillati</taxon>
        <taxon>Actinomycetota</taxon>
        <taxon>Actinomycetes</taxon>
        <taxon>Kitasatosporales</taxon>
        <taxon>Streptomycetaceae</taxon>
        <taxon>Streptomyces</taxon>
    </lineage>
</organism>
<comment type="caution">
    <text evidence="2">The sequence shown here is derived from an EMBL/GenBank/DDBJ whole genome shotgun (WGS) entry which is preliminary data.</text>
</comment>
<protein>
    <recommendedName>
        <fullName evidence="1">STAS domain-containing protein</fullName>
    </recommendedName>
</protein>
<gene>
    <name evidence="2" type="ORF">GCM10017667_69100</name>
</gene>
<dbReference type="PROSITE" id="PS50801">
    <property type="entry name" value="STAS"/>
    <property type="match status" value="1"/>
</dbReference>
<dbReference type="InterPro" id="IPR058548">
    <property type="entry name" value="MlaB-like_STAS"/>
</dbReference>